<proteinExistence type="predicted"/>
<dbReference type="GO" id="GO:0048367">
    <property type="term" value="P:shoot system development"/>
    <property type="evidence" value="ECO:0007669"/>
    <property type="project" value="InterPro"/>
</dbReference>
<sequence>SGFRFLHVDWLRVNAEATVRGLPNISHAEFAGNSLLRIPLAVINSVDNGWASELLSILCHMLSDIDETLSGLPDNQSHDNPLKHGRQKMSCHTRSISLPSRSHPLTATLEDHLCRLRVSKASSSSSICCRLNDLKDLYGHIEDLLQLPQTQQSLSQKRNEKWVEEVIDGSLRMLDICSTTREIFSQMKESIQELKSSLRRKRRGESSLVNEID</sequence>
<dbReference type="Pfam" id="PF03087">
    <property type="entry name" value="BPS1"/>
    <property type="match status" value="1"/>
</dbReference>
<comment type="caution">
    <text evidence="1">The sequence shown here is derived from an EMBL/GenBank/DDBJ whole genome shotgun (WGS) entry which is preliminary data.</text>
</comment>
<evidence type="ECO:0000313" key="2">
    <source>
        <dbReference type="Proteomes" id="UP001370490"/>
    </source>
</evidence>
<feature type="non-terminal residue" evidence="1">
    <location>
        <position position="1"/>
    </location>
</feature>
<evidence type="ECO:0000313" key="1">
    <source>
        <dbReference type="EMBL" id="KAK6939247.1"/>
    </source>
</evidence>
<dbReference type="GO" id="GO:0048364">
    <property type="term" value="P:root development"/>
    <property type="evidence" value="ECO:0007669"/>
    <property type="project" value="InterPro"/>
</dbReference>
<keyword evidence="2" id="KW-1185">Reference proteome</keyword>
<dbReference type="AlphaFoldDB" id="A0AAN8W0K5"/>
<dbReference type="PANTHER" id="PTHR33070:SF129">
    <property type="entry name" value="DUF241 DOMAIN PROTEIN"/>
    <property type="match status" value="1"/>
</dbReference>
<reference evidence="1 2" key="1">
    <citation type="submission" date="2023-12" db="EMBL/GenBank/DDBJ databases">
        <title>A high-quality genome assembly for Dillenia turbinata (Dilleniales).</title>
        <authorList>
            <person name="Chanderbali A."/>
        </authorList>
    </citation>
    <scope>NUCLEOTIDE SEQUENCE [LARGE SCALE GENOMIC DNA]</scope>
    <source>
        <strain evidence="1">LSX21</strain>
        <tissue evidence="1">Leaf</tissue>
    </source>
</reference>
<gene>
    <name evidence="1" type="ORF">RJ641_028778</name>
</gene>
<name>A0AAN8W0K5_9MAGN</name>
<dbReference type="InterPro" id="IPR004320">
    <property type="entry name" value="BPS1_pln"/>
</dbReference>
<dbReference type="PANTHER" id="PTHR33070">
    <property type="entry name" value="OS06G0725500 PROTEIN"/>
    <property type="match status" value="1"/>
</dbReference>
<dbReference type="Proteomes" id="UP001370490">
    <property type="component" value="Unassembled WGS sequence"/>
</dbReference>
<protein>
    <submittedName>
        <fullName evidence="1">Protein BPS1, chloroplastic</fullName>
    </submittedName>
</protein>
<organism evidence="1 2">
    <name type="scientific">Dillenia turbinata</name>
    <dbReference type="NCBI Taxonomy" id="194707"/>
    <lineage>
        <taxon>Eukaryota</taxon>
        <taxon>Viridiplantae</taxon>
        <taxon>Streptophyta</taxon>
        <taxon>Embryophyta</taxon>
        <taxon>Tracheophyta</taxon>
        <taxon>Spermatophyta</taxon>
        <taxon>Magnoliopsida</taxon>
        <taxon>eudicotyledons</taxon>
        <taxon>Gunneridae</taxon>
        <taxon>Pentapetalae</taxon>
        <taxon>Dilleniales</taxon>
        <taxon>Dilleniaceae</taxon>
        <taxon>Dillenia</taxon>
    </lineage>
</organism>
<accession>A0AAN8W0K5</accession>
<dbReference type="EMBL" id="JBAMMX010000005">
    <property type="protein sequence ID" value="KAK6939247.1"/>
    <property type="molecule type" value="Genomic_DNA"/>
</dbReference>